<evidence type="ECO:0000313" key="14">
    <source>
        <dbReference type="Proteomes" id="UP000594044"/>
    </source>
</evidence>
<evidence type="ECO:0000256" key="11">
    <source>
        <dbReference type="PIRSR" id="PIRSR001600-50"/>
    </source>
</evidence>
<dbReference type="PANTHER" id="PTHR47810">
    <property type="entry name" value="DNA LIGASE"/>
    <property type="match status" value="1"/>
</dbReference>
<dbReference type="Pfam" id="PF17879">
    <property type="entry name" value="DNA_ligase_C"/>
    <property type="match status" value="2"/>
</dbReference>
<keyword evidence="7" id="KW-0946">Virion</keyword>
<dbReference type="InterPro" id="IPR050326">
    <property type="entry name" value="NAD_dep_DNA_ligaseB"/>
</dbReference>
<evidence type="ECO:0000256" key="9">
    <source>
        <dbReference type="ARBA" id="ARBA00032896"/>
    </source>
</evidence>
<evidence type="ECO:0000256" key="1">
    <source>
        <dbReference type="ARBA" id="ARBA00004328"/>
    </source>
</evidence>
<dbReference type="EMBL" id="KC109329">
    <property type="protein sequence ID" value="AGD81039.1"/>
    <property type="molecule type" value="Genomic_DNA"/>
</dbReference>
<dbReference type="GO" id="GO:0003690">
    <property type="term" value="F:double-stranded DNA binding"/>
    <property type="evidence" value="ECO:0007669"/>
    <property type="project" value="InterPro"/>
</dbReference>
<feature type="active site" description="N6-AMP-lysine intermediate" evidence="11">
    <location>
        <position position="34"/>
    </location>
</feature>
<dbReference type="PANTHER" id="PTHR47810:SF5">
    <property type="entry name" value="LIGASE, PUTATIVE-RELATED"/>
    <property type="match status" value="1"/>
</dbReference>
<evidence type="ECO:0000256" key="3">
    <source>
        <dbReference type="ARBA" id="ARBA00013308"/>
    </source>
</evidence>
<dbReference type="PIRSF" id="PIRSF001600">
    <property type="entry name" value="DNA_ligase_phage_T3"/>
    <property type="match status" value="1"/>
</dbReference>
<proteinExistence type="inferred from homology"/>
<keyword evidence="8" id="KW-0234">DNA repair</keyword>
<dbReference type="Pfam" id="PF01068">
    <property type="entry name" value="DNA_ligase_A_M"/>
    <property type="match status" value="1"/>
</dbReference>
<dbReference type="Gene3D" id="3.30.470.30">
    <property type="entry name" value="DNA ligase/mRNA capping enzyme"/>
    <property type="match status" value="1"/>
</dbReference>
<dbReference type="InterPro" id="IPR016306">
    <property type="entry name" value="DNA_ligase_T7"/>
</dbReference>
<dbReference type="Proteomes" id="UP000594044">
    <property type="component" value="Segment"/>
</dbReference>
<evidence type="ECO:0000256" key="4">
    <source>
        <dbReference type="ARBA" id="ARBA00022598"/>
    </source>
</evidence>
<evidence type="ECO:0000256" key="8">
    <source>
        <dbReference type="ARBA" id="ARBA00023204"/>
    </source>
</evidence>
<dbReference type="Gene3D" id="2.40.50.140">
    <property type="entry name" value="Nucleic acid-binding proteins"/>
    <property type="match status" value="1"/>
</dbReference>
<dbReference type="GO" id="GO:0006281">
    <property type="term" value="P:DNA repair"/>
    <property type="evidence" value="ECO:0007669"/>
    <property type="project" value="UniProtKB-KW"/>
</dbReference>
<dbReference type="GO" id="GO:0005524">
    <property type="term" value="F:ATP binding"/>
    <property type="evidence" value="ECO:0007669"/>
    <property type="project" value="InterPro"/>
</dbReference>
<dbReference type="GO" id="GO:0003910">
    <property type="term" value="F:DNA ligase (ATP) activity"/>
    <property type="evidence" value="ECO:0007669"/>
    <property type="project" value="InterPro"/>
</dbReference>
<evidence type="ECO:0000259" key="12">
    <source>
        <dbReference type="PROSITE" id="PS50160"/>
    </source>
</evidence>
<gene>
    <name evidence="13" type="ORF">CLBP1_1.3</name>
</gene>
<feature type="domain" description="ATP-dependent DNA ligase family profile" evidence="12">
    <location>
        <begin position="197"/>
        <end position="253"/>
    </location>
</feature>
<dbReference type="GO" id="GO:0006310">
    <property type="term" value="P:DNA recombination"/>
    <property type="evidence" value="ECO:0007669"/>
    <property type="project" value="InterPro"/>
</dbReference>
<comment type="subcellular location">
    <subcellularLocation>
        <location evidence="1">Virion</location>
    </subcellularLocation>
</comment>
<dbReference type="InterPro" id="IPR012310">
    <property type="entry name" value="DNA_ligase_ATP-dep_cent"/>
</dbReference>
<organism evidence="13 14">
    <name type="scientific">Escherichia phage CLB_P1</name>
    <dbReference type="NCBI Taxonomy" id="1262524"/>
    <lineage>
        <taxon>Viruses</taxon>
        <taxon>Duplodnaviria</taxon>
        <taxon>Heunggongvirae</taxon>
        <taxon>Uroviricota</taxon>
        <taxon>Caudoviricetes</taxon>
        <taxon>Autographivirales</taxon>
        <taxon>Autotranscriptaviridae</taxon>
        <taxon>Studiervirinae</taxon>
        <taxon>Kayfunavirus</taxon>
    </lineage>
</organism>
<protein>
    <recommendedName>
        <fullName evidence="3">DNA ligase</fullName>
    </recommendedName>
    <alternativeName>
        <fullName evidence="9">Polydeoxyribonucleotide synthase [ATP]</fullName>
    </alternativeName>
</protein>
<keyword evidence="4 13" id="KW-0436">Ligase</keyword>
<evidence type="ECO:0000256" key="2">
    <source>
        <dbReference type="ARBA" id="ARBA00007572"/>
    </source>
</evidence>
<evidence type="ECO:0000313" key="13">
    <source>
        <dbReference type="EMBL" id="AGD81039.1"/>
    </source>
</evidence>
<dbReference type="SUPFAM" id="SSF56091">
    <property type="entry name" value="DNA ligase/mRNA capping enzyme, catalytic domain"/>
    <property type="match status" value="1"/>
</dbReference>
<dbReference type="Gene3D" id="3.30.1490.70">
    <property type="match status" value="1"/>
</dbReference>
<dbReference type="InterPro" id="IPR012340">
    <property type="entry name" value="NA-bd_OB-fold"/>
</dbReference>
<keyword evidence="14" id="KW-1185">Reference proteome</keyword>
<reference evidence="13 14" key="1">
    <citation type="submission" date="2012-10" db="EMBL/GenBank/DDBJ databases">
        <title>Complete Genome Sequence of CLB_P1 the First Lytic Bacteriophage Infecting O104:H4 Escherichia coli.</title>
        <authorList>
            <person name="Maura D."/>
            <person name="Henry M."/>
            <person name="Le Bouguenec C."/>
            <person name="Debarbieux L."/>
        </authorList>
    </citation>
    <scope>NUCLEOTIDE SEQUENCE [LARGE SCALE GENOMIC DNA]</scope>
</reference>
<comment type="function">
    <text evidence="10">Very low-fidelity DNA ligase that seals nicks in double-stranded DNA during DNA repair. Together with the viral repair DNA polymerase X, fills the single nucleotide gaps generated by the AP endonuclease. It is not essential for viral replication and recombination. Displays a very low adenylation activity towards DNA with 3'-dideoxy- or 3'-amino-terminated nicks compared to regular nick DNA.</text>
</comment>
<evidence type="ECO:0000256" key="5">
    <source>
        <dbReference type="ARBA" id="ARBA00022705"/>
    </source>
</evidence>
<comment type="similarity">
    <text evidence="2">Belongs to the ATP-dependent DNA ligase family.</text>
</comment>
<accession>A0A7M4BMC6</accession>
<dbReference type="SUPFAM" id="SSF50249">
    <property type="entry name" value="Nucleic acid-binding proteins"/>
    <property type="match status" value="1"/>
</dbReference>
<dbReference type="PROSITE" id="PS50160">
    <property type="entry name" value="DNA_LIGASE_A3"/>
    <property type="match status" value="1"/>
</dbReference>
<evidence type="ECO:0000256" key="7">
    <source>
        <dbReference type="ARBA" id="ARBA00022844"/>
    </source>
</evidence>
<keyword evidence="5" id="KW-0235">DNA replication</keyword>
<dbReference type="InterPro" id="IPR041559">
    <property type="entry name" value="DNA_ligase_ATP-dep_T7_C"/>
</dbReference>
<dbReference type="GO" id="GO:0006260">
    <property type="term" value="P:DNA replication"/>
    <property type="evidence" value="ECO:0007669"/>
    <property type="project" value="UniProtKB-KW"/>
</dbReference>
<evidence type="ECO:0000256" key="6">
    <source>
        <dbReference type="ARBA" id="ARBA00022763"/>
    </source>
</evidence>
<keyword evidence="6" id="KW-0227">DNA damage</keyword>
<name>A0A7M4BMC6_9CAUD</name>
<sequence>MTTIKTNPHRAVDYSESGVKKALEAAGSLEAEVKYDGVRLNLPVFPTGETQWLSRESKHLPALEWLSVLTNIDNIVEDQQKASDWRWFLKQAGYEGTGLMIDGEVMVKGVDFNTSSGLIRTKWVNQKNFEFSTGEHWGKSWKKENLPFCLDKKYIKVVVYGIVDLNVILDPKAEGPIHSVTRLKAEAIVPLLQKYFPEIEWVLSESHTVFDLESLQSLYEEKRAEGHEGLVVKDPLGKWKRGKKSGMWKMKPSEEADGHVVRPVWGTEGLANEGLVIGFDVMLENGMEVSATNISRALMSEFTENVKSDPDYYKGWACQITYMEETPDGSLRHPSFDQWRGTEDNPTVKI</sequence>
<evidence type="ECO:0000256" key="10">
    <source>
        <dbReference type="ARBA" id="ARBA00046002"/>
    </source>
</evidence>
<dbReference type="GO" id="GO:0044423">
    <property type="term" value="C:virion component"/>
    <property type="evidence" value="ECO:0007669"/>
    <property type="project" value="UniProtKB-KW"/>
</dbReference>